<evidence type="ECO:0000256" key="1">
    <source>
        <dbReference type="ARBA" id="ARBA00022729"/>
    </source>
</evidence>
<protein>
    <submittedName>
        <fullName evidence="6">Putative protease</fullName>
    </submittedName>
</protein>
<dbReference type="InterPro" id="IPR005877">
    <property type="entry name" value="YSIRK_signal_dom"/>
</dbReference>
<evidence type="ECO:0000259" key="4">
    <source>
        <dbReference type="PROSITE" id="PS51723"/>
    </source>
</evidence>
<dbReference type="EMBL" id="UHDT01000001">
    <property type="protein sequence ID" value="SUM58405.1"/>
    <property type="molecule type" value="Genomic_DNA"/>
</dbReference>
<dbReference type="PROSITE" id="PS51723">
    <property type="entry name" value="PEPTIDASE_M60"/>
    <property type="match status" value="1"/>
</dbReference>
<accession>A0A0D6XVE5</accession>
<gene>
    <name evidence="6" type="ORF">NCTC13832_02155</name>
    <name evidence="5" type="ORF">TP70_00715</name>
</gene>
<dbReference type="SMART" id="SM01276">
    <property type="entry name" value="M60-like"/>
    <property type="match status" value="1"/>
</dbReference>
<feature type="compositionally biased region" description="Low complexity" evidence="2">
    <location>
        <begin position="967"/>
        <end position="976"/>
    </location>
</feature>
<evidence type="ECO:0000313" key="5">
    <source>
        <dbReference type="EMBL" id="KIX91833.1"/>
    </source>
</evidence>
<feature type="compositionally biased region" description="Basic and acidic residues" evidence="2">
    <location>
        <begin position="1141"/>
        <end position="1171"/>
    </location>
</feature>
<dbReference type="Pfam" id="PF03272">
    <property type="entry name" value="Mucin_bdg"/>
    <property type="match status" value="1"/>
</dbReference>
<dbReference type="InterPro" id="IPR004954">
    <property type="entry name" value="Mucin-bd"/>
</dbReference>
<evidence type="ECO:0000256" key="2">
    <source>
        <dbReference type="SAM" id="MobiDB-lite"/>
    </source>
</evidence>
<keyword evidence="3" id="KW-0812">Transmembrane</keyword>
<evidence type="ECO:0000313" key="6">
    <source>
        <dbReference type="EMBL" id="SUM58405.1"/>
    </source>
</evidence>
<feature type="transmembrane region" description="Helical" evidence="3">
    <location>
        <begin position="12"/>
        <end position="31"/>
    </location>
</feature>
<dbReference type="NCBIfam" id="TIGR01168">
    <property type="entry name" value="YSIRK_signal"/>
    <property type="match status" value="1"/>
</dbReference>
<proteinExistence type="predicted"/>
<feature type="compositionally biased region" description="Acidic residues" evidence="2">
    <location>
        <begin position="986"/>
        <end position="1012"/>
    </location>
</feature>
<reference evidence="6 8" key="2">
    <citation type="submission" date="2018-06" db="EMBL/GenBank/DDBJ databases">
        <authorList>
            <consortium name="Pathogen Informatics"/>
            <person name="Doyle S."/>
        </authorList>
    </citation>
    <scope>NUCLEOTIDE SEQUENCE [LARGE SCALE GENOMIC DNA]</scope>
    <source>
        <strain evidence="6 8">NCTC13832</strain>
    </source>
</reference>
<dbReference type="Gene3D" id="3.40.390.80">
    <property type="entry name" value="Peptidase M60, enhancin-like domain 2"/>
    <property type="match status" value="1"/>
</dbReference>
<keyword evidence="6" id="KW-0645">Protease</keyword>
<feature type="compositionally biased region" description="Low complexity" evidence="2">
    <location>
        <begin position="100"/>
        <end position="120"/>
    </location>
</feature>
<keyword evidence="1" id="KW-0732">Signal</keyword>
<reference evidence="5 7" key="1">
    <citation type="submission" date="2015-01" db="EMBL/GenBank/DDBJ databases">
        <authorList>
            <person name="Guo J."/>
        </authorList>
    </citation>
    <scope>NUCLEOTIDE SEQUENCE [LARGE SCALE GENOMIC DNA]</scope>
    <source>
        <strain evidence="5 7">DSM 22147</strain>
    </source>
</reference>
<dbReference type="InterPro" id="IPR013783">
    <property type="entry name" value="Ig-like_fold"/>
</dbReference>
<dbReference type="STRING" id="569857.TP70_00715"/>
<dbReference type="Gene3D" id="2.60.40.10">
    <property type="entry name" value="Immunoglobulins"/>
    <property type="match status" value="1"/>
</dbReference>
<dbReference type="GO" id="GO:0008233">
    <property type="term" value="F:peptidase activity"/>
    <property type="evidence" value="ECO:0007669"/>
    <property type="project" value="UniProtKB-KW"/>
</dbReference>
<keyword evidence="7" id="KW-1185">Reference proteome</keyword>
<feature type="region of interest" description="Disordered" evidence="2">
    <location>
        <begin position="954"/>
        <end position="1177"/>
    </location>
</feature>
<dbReference type="GO" id="GO:0006508">
    <property type="term" value="P:proteolysis"/>
    <property type="evidence" value="ECO:0007669"/>
    <property type="project" value="UniProtKB-KW"/>
</dbReference>
<dbReference type="InterPro" id="IPR031161">
    <property type="entry name" value="Peptidase_M60_dom"/>
</dbReference>
<dbReference type="Pfam" id="PF04650">
    <property type="entry name" value="YSIRK_signal"/>
    <property type="match status" value="1"/>
</dbReference>
<keyword evidence="3" id="KW-0472">Membrane</keyword>
<evidence type="ECO:0000256" key="3">
    <source>
        <dbReference type="SAM" id="Phobius"/>
    </source>
</evidence>
<feature type="compositionally biased region" description="Acidic residues" evidence="2">
    <location>
        <begin position="1019"/>
        <end position="1065"/>
    </location>
</feature>
<evidence type="ECO:0000313" key="7">
    <source>
        <dbReference type="Proteomes" id="UP000032366"/>
    </source>
</evidence>
<sequence>MLFERKNQFGLRKLNIGIVSVIFGTFVWITATGDVHASEKQLEQTHPTTKVSSIDSQENKGTSVPVAQQGQDEVTESNQETSTAHQGVTAENTETARAYEATTVESPSETTETSAEAAVADEPERKEETVPTSTAFRASNVSNGTEPNVREQLIDGVDQRLYQKRVAVMPNSAQAQTLGMQRGTYQARDNLGIIVPANTKLYIHQAGPEKQVDLRVSLMTNDGAYNKSQVVPKTGEWVTIETGIESAAFMYMPSGIAYQPVVAYYVENKQDSALPTYRKGQDQATFEQQWIDQDAAYAYVDGDNHAMLIPRVDRDRILAMKTQTSADAFKSLDEMIDYYEDVISKYNTWAGFVDDASSVNFNVGSKYLIVANKNGFGSAYWSTDHTGTNSPSIEPYLQRGWLALHEIGHGYDGWMIQDGRMDLAEVINNVFANQYEQTIQHKENGWLYGGNQRAFQEGIHHRMLENSEGVRFNDSGFKGKLDFMTRLVRLTGIEGMTHMYQTMRTHAAEGRLPVDVPRWISHDWLAAQGVNGLPYFDLYHIDMSRQLKDDLNAYHHSYIYPLAMLIDNPAERQKYVARLGLATEYELVKSSDLKDTSIYTTADVQLNLQGQKLRDNAKVVLMDGENKVAEATVNNGVAHFEHLRAGVYKVVAPATLNHMLPEHAYLVVRENGENQVVLDYPSSTQTQQFVSQQILLKGLGNDIFAQISYQPHTGEVKYQEYAKKPHVYFTDEYAHVTIRTKDGQVVVDRTMIGDRVGEALTKIRKLQVGDTITIMHREPSQRRVVQRIETGERVVMPDADKQTVAYTLTDKGFIVNDETQQDADMRYMQTLTTDVETWIAKKALAPEKDDRVPLYRLVRAIQSLSQTESEKLLTRLAPYLDPSEQLTIPSIAPIEYGAERLTGQAQPHSSVTVTVPSGKSYDVTADDSGSWVVELPGSERLTIQGDVTVQAHKEGYEPSEIVRQTIEAPLPSTTTEEPTEPVGDTDNGEDVEAEAPKPEEEEETPQDTEESETPNATDVQEDEEPNATDVQEDEPPNATDVQEDEPTEQPAEPVEDTDNGEDEEVEAPKPEGEEETPQDTEESETPNGTEEQESEAPNATDEQEDEPTEQPTEPVEDIGNGEDEEVSDPMVPAEDNNAEQVGHKDENVATPEVEPKPTDKMTVKPQDKADESESPLTSGIVQHVTPQQKAPKQMKMVDYVSTDAYEDSLHAKTMALTHKKSTTHLSSTTDNAVSTTVRTATTEGVLPHTGIHQSTTKHQPTMNGWSFLVLGSLMILGGWQLINRRQKNLNQ</sequence>
<feature type="domain" description="Peptidase M60" evidence="4">
    <location>
        <begin position="186"/>
        <end position="492"/>
    </location>
</feature>
<name>A0A0D6XVE5_9STAP</name>
<keyword evidence="3" id="KW-1133">Transmembrane helix</keyword>
<feature type="region of interest" description="Disordered" evidence="2">
    <location>
        <begin position="39"/>
        <end position="146"/>
    </location>
</feature>
<dbReference type="EMBL" id="JXWY01000002">
    <property type="protein sequence ID" value="KIX91833.1"/>
    <property type="molecule type" value="Genomic_DNA"/>
</dbReference>
<organism evidence="6 8">
    <name type="scientific">Staphylococcus microti</name>
    <dbReference type="NCBI Taxonomy" id="569857"/>
    <lineage>
        <taxon>Bacteria</taxon>
        <taxon>Bacillati</taxon>
        <taxon>Bacillota</taxon>
        <taxon>Bacilli</taxon>
        <taxon>Bacillales</taxon>
        <taxon>Staphylococcaceae</taxon>
        <taxon>Staphylococcus</taxon>
    </lineage>
</organism>
<keyword evidence="6" id="KW-0378">Hydrolase</keyword>
<evidence type="ECO:0000313" key="8">
    <source>
        <dbReference type="Proteomes" id="UP000254100"/>
    </source>
</evidence>
<dbReference type="Proteomes" id="UP000032366">
    <property type="component" value="Unassembled WGS sequence"/>
</dbReference>
<feature type="compositionally biased region" description="Polar residues" evidence="2">
    <location>
        <begin position="44"/>
        <end position="95"/>
    </location>
</feature>
<feature type="compositionally biased region" description="Polar residues" evidence="2">
    <location>
        <begin position="130"/>
        <end position="146"/>
    </location>
</feature>
<feature type="compositionally biased region" description="Acidic residues" evidence="2">
    <location>
        <begin position="1101"/>
        <end position="1127"/>
    </location>
</feature>
<feature type="transmembrane region" description="Helical" evidence="3">
    <location>
        <begin position="1264"/>
        <end position="1282"/>
    </location>
</feature>
<feature type="compositionally biased region" description="Acidic residues" evidence="2">
    <location>
        <begin position="1072"/>
        <end position="1094"/>
    </location>
</feature>
<dbReference type="Proteomes" id="UP000254100">
    <property type="component" value="Unassembled WGS sequence"/>
</dbReference>